<keyword evidence="2" id="KW-1185">Reference proteome</keyword>
<gene>
    <name evidence="1" type="ORF">Dsin_006240</name>
</gene>
<protein>
    <recommendedName>
        <fullName evidence="3">Metallothionein</fullName>
    </recommendedName>
</protein>
<accession>A0AAE0AY10</accession>
<reference evidence="1" key="1">
    <citation type="journal article" date="2023" name="Plant J.">
        <title>Genome sequences and population genomics provide insights into the demographic history, inbreeding, and mutation load of two 'living fossil' tree species of Dipteronia.</title>
        <authorList>
            <person name="Feng Y."/>
            <person name="Comes H.P."/>
            <person name="Chen J."/>
            <person name="Zhu S."/>
            <person name="Lu R."/>
            <person name="Zhang X."/>
            <person name="Li P."/>
            <person name="Qiu J."/>
            <person name="Olsen K.M."/>
            <person name="Qiu Y."/>
        </authorList>
    </citation>
    <scope>NUCLEOTIDE SEQUENCE</scope>
    <source>
        <strain evidence="1">NBL</strain>
    </source>
</reference>
<evidence type="ECO:0008006" key="3">
    <source>
        <dbReference type="Google" id="ProtNLM"/>
    </source>
</evidence>
<name>A0AAE0AY10_9ROSI</name>
<sequence length="125" mass="13643">MDKHAASSFKRTWTVATLFSPLYIPPPAYSFNININNKNKQSPSKKFLCQVFFFHLKMSSTGAQTVAVAPKCTTAIGDDKKCNTDQNVAPQKQQHVEGAQLGGVRAENSACKCAPNCNCNPCNCK</sequence>
<proteinExistence type="predicted"/>
<comment type="caution">
    <text evidence="1">The sequence shown here is derived from an EMBL/GenBank/DDBJ whole genome shotgun (WGS) entry which is preliminary data.</text>
</comment>
<dbReference type="Proteomes" id="UP001281410">
    <property type="component" value="Unassembled WGS sequence"/>
</dbReference>
<dbReference type="EMBL" id="JANJYJ010000002">
    <property type="protein sequence ID" value="KAK3226378.1"/>
    <property type="molecule type" value="Genomic_DNA"/>
</dbReference>
<dbReference type="AlphaFoldDB" id="A0AAE0AY10"/>
<organism evidence="1 2">
    <name type="scientific">Dipteronia sinensis</name>
    <dbReference type="NCBI Taxonomy" id="43782"/>
    <lineage>
        <taxon>Eukaryota</taxon>
        <taxon>Viridiplantae</taxon>
        <taxon>Streptophyta</taxon>
        <taxon>Embryophyta</taxon>
        <taxon>Tracheophyta</taxon>
        <taxon>Spermatophyta</taxon>
        <taxon>Magnoliopsida</taxon>
        <taxon>eudicotyledons</taxon>
        <taxon>Gunneridae</taxon>
        <taxon>Pentapetalae</taxon>
        <taxon>rosids</taxon>
        <taxon>malvids</taxon>
        <taxon>Sapindales</taxon>
        <taxon>Sapindaceae</taxon>
        <taxon>Hippocastanoideae</taxon>
        <taxon>Acereae</taxon>
        <taxon>Dipteronia</taxon>
    </lineage>
</organism>
<evidence type="ECO:0000313" key="2">
    <source>
        <dbReference type="Proteomes" id="UP001281410"/>
    </source>
</evidence>
<evidence type="ECO:0000313" key="1">
    <source>
        <dbReference type="EMBL" id="KAK3226378.1"/>
    </source>
</evidence>